<reference evidence="2 3" key="1">
    <citation type="journal article" date="2017" name="Plant Biotechnol. J.">
        <title>A comprehensive draft genome sequence for lupin (Lupinus angustifolius), an emerging health food: insights into plant-microbe interactions and legume evolution.</title>
        <authorList>
            <person name="Hane J.K."/>
            <person name="Ming Y."/>
            <person name="Kamphuis L.G."/>
            <person name="Nelson M.N."/>
            <person name="Garg G."/>
            <person name="Atkins C.A."/>
            <person name="Bayer P.E."/>
            <person name="Bravo A."/>
            <person name="Bringans S."/>
            <person name="Cannon S."/>
            <person name="Edwards D."/>
            <person name="Foley R."/>
            <person name="Gao L.L."/>
            <person name="Harrison M.J."/>
            <person name="Huang W."/>
            <person name="Hurgobin B."/>
            <person name="Li S."/>
            <person name="Liu C.W."/>
            <person name="McGrath A."/>
            <person name="Morahan G."/>
            <person name="Murray J."/>
            <person name="Weller J."/>
            <person name="Jian J."/>
            <person name="Singh K.B."/>
        </authorList>
    </citation>
    <scope>NUCLEOTIDE SEQUENCE [LARGE SCALE GENOMIC DNA]</scope>
    <source>
        <strain evidence="3">cv. Tanjil</strain>
        <tissue evidence="2">Whole plant</tissue>
    </source>
</reference>
<evidence type="ECO:0000313" key="3">
    <source>
        <dbReference type="Proteomes" id="UP000188354"/>
    </source>
</evidence>
<proteinExistence type="predicted"/>
<dbReference type="PROSITE" id="PS51335">
    <property type="entry name" value="ELMO"/>
    <property type="match status" value="1"/>
</dbReference>
<dbReference type="PANTHER" id="PTHR12771">
    <property type="entry name" value="ENGULFMENT AND CELL MOTILITY"/>
    <property type="match status" value="1"/>
</dbReference>
<dbReference type="Gramene" id="OIW10799">
    <property type="protein sequence ID" value="OIW10799"/>
    <property type="gene ID" value="TanjilG_27745"/>
</dbReference>
<protein>
    <recommendedName>
        <fullName evidence="1">ELMO domain-containing protein</fullName>
    </recommendedName>
</protein>
<dbReference type="PANTHER" id="PTHR12771:SF3">
    <property type="entry name" value="ELMO_CED-12 FAMILY PROTEIN"/>
    <property type="match status" value="1"/>
</dbReference>
<dbReference type="AlphaFoldDB" id="A0A4P1RHC1"/>
<evidence type="ECO:0000259" key="1">
    <source>
        <dbReference type="PROSITE" id="PS51335"/>
    </source>
</evidence>
<keyword evidence="3" id="KW-1185">Reference proteome</keyword>
<dbReference type="Proteomes" id="UP000188354">
    <property type="component" value="Chromosome LG06"/>
</dbReference>
<name>A0A4P1RHC1_LUPAN</name>
<gene>
    <name evidence="2" type="ORF">TanjilG_27745</name>
</gene>
<dbReference type="EMBL" id="CM007366">
    <property type="protein sequence ID" value="OIW10799.1"/>
    <property type="molecule type" value="Genomic_DNA"/>
</dbReference>
<feature type="domain" description="ELMO" evidence="1">
    <location>
        <begin position="59"/>
        <end position="125"/>
    </location>
</feature>
<dbReference type="InterPro" id="IPR050868">
    <property type="entry name" value="ELMO_domain-containing"/>
</dbReference>
<accession>A0A4P1RHC1</accession>
<organism evidence="2 3">
    <name type="scientific">Lupinus angustifolius</name>
    <name type="common">Narrow-leaved blue lupine</name>
    <dbReference type="NCBI Taxonomy" id="3871"/>
    <lineage>
        <taxon>Eukaryota</taxon>
        <taxon>Viridiplantae</taxon>
        <taxon>Streptophyta</taxon>
        <taxon>Embryophyta</taxon>
        <taxon>Tracheophyta</taxon>
        <taxon>Spermatophyta</taxon>
        <taxon>Magnoliopsida</taxon>
        <taxon>eudicotyledons</taxon>
        <taxon>Gunneridae</taxon>
        <taxon>Pentapetalae</taxon>
        <taxon>rosids</taxon>
        <taxon>fabids</taxon>
        <taxon>Fabales</taxon>
        <taxon>Fabaceae</taxon>
        <taxon>Papilionoideae</taxon>
        <taxon>50 kb inversion clade</taxon>
        <taxon>genistoids sensu lato</taxon>
        <taxon>core genistoids</taxon>
        <taxon>Genisteae</taxon>
        <taxon>Lupinus</taxon>
    </lineage>
</organism>
<dbReference type="Pfam" id="PF04727">
    <property type="entry name" value="ELMO_CED12"/>
    <property type="match status" value="1"/>
</dbReference>
<evidence type="ECO:0000313" key="2">
    <source>
        <dbReference type="EMBL" id="OIW10799.1"/>
    </source>
</evidence>
<dbReference type="InterPro" id="IPR006816">
    <property type="entry name" value="ELMO_dom"/>
</dbReference>
<sequence length="125" mass="14152">MVGSRSWIGGLFNRTNTRRSSSGKFVDYPLSPVECLCQEEKLQRLQEQLQVPYDETSSDHQEALRTLWHCSFPNVCLSGLISDQWKDIGWQGPNPSTDFRLMLKKDGNQATYGYSSTVAGINISF</sequence>